<dbReference type="Proteomes" id="UP000193944">
    <property type="component" value="Unassembled WGS sequence"/>
</dbReference>
<evidence type="ECO:0000313" key="2">
    <source>
        <dbReference type="EMBL" id="ORX78123.1"/>
    </source>
</evidence>
<evidence type="ECO:0008006" key="4">
    <source>
        <dbReference type="Google" id="ProtNLM"/>
    </source>
</evidence>
<name>A0A1Y1WX79_9FUNG</name>
<feature type="chain" id="PRO_5013186307" description="CBM1 domain-containing protein" evidence="1">
    <location>
        <begin position="25"/>
        <end position="108"/>
    </location>
</feature>
<keyword evidence="3" id="KW-1185">Reference proteome</keyword>
<sequence length="108" mass="12140">MIGFSKLLIQISLFIVCFFEFALAGTGDNYSGVQPCSSTNYWKARQSNKCYDVEMSCNDPNFCSVWSWSGSATLQKTNKGCRICNTNPYSWLYICLSNYYSGCGGRIN</sequence>
<accession>A0A1Y1WX79</accession>
<dbReference type="EMBL" id="MCFG01000222">
    <property type="protein sequence ID" value="ORX78123.1"/>
    <property type="molecule type" value="Genomic_DNA"/>
</dbReference>
<gene>
    <name evidence="2" type="ORF">BCR32DRAFT_282585</name>
</gene>
<evidence type="ECO:0000256" key="1">
    <source>
        <dbReference type="SAM" id="SignalP"/>
    </source>
</evidence>
<comment type="caution">
    <text evidence="2">The sequence shown here is derived from an EMBL/GenBank/DDBJ whole genome shotgun (WGS) entry which is preliminary data.</text>
</comment>
<reference evidence="2 3" key="1">
    <citation type="submission" date="2016-08" db="EMBL/GenBank/DDBJ databases">
        <title>A Parts List for Fungal Cellulosomes Revealed by Comparative Genomics.</title>
        <authorList>
            <consortium name="DOE Joint Genome Institute"/>
            <person name="Haitjema C.H."/>
            <person name="Gilmore S.P."/>
            <person name="Henske J.K."/>
            <person name="Solomon K.V."/>
            <person name="De Groot R."/>
            <person name="Kuo A."/>
            <person name="Mondo S.J."/>
            <person name="Salamov A.A."/>
            <person name="Labutti K."/>
            <person name="Zhao Z."/>
            <person name="Chiniquy J."/>
            <person name="Barry K."/>
            <person name="Brewer H.M."/>
            <person name="Purvine S.O."/>
            <person name="Wright A.T."/>
            <person name="Boxma B."/>
            <person name="Van Alen T."/>
            <person name="Hackstein J.H."/>
            <person name="Baker S.E."/>
            <person name="Grigoriev I.V."/>
            <person name="O'Malley M.A."/>
        </authorList>
    </citation>
    <scope>NUCLEOTIDE SEQUENCE [LARGE SCALE GENOMIC DNA]</scope>
    <source>
        <strain evidence="2 3">S4</strain>
    </source>
</reference>
<dbReference type="AlphaFoldDB" id="A0A1Y1WX79"/>
<reference evidence="2 3" key="2">
    <citation type="submission" date="2016-08" db="EMBL/GenBank/DDBJ databases">
        <title>Pervasive Adenine N6-methylation of Active Genes in Fungi.</title>
        <authorList>
            <consortium name="DOE Joint Genome Institute"/>
            <person name="Mondo S.J."/>
            <person name="Dannebaum R.O."/>
            <person name="Kuo R.C."/>
            <person name="Labutti K."/>
            <person name="Haridas S."/>
            <person name="Kuo A."/>
            <person name="Salamov A."/>
            <person name="Ahrendt S.R."/>
            <person name="Lipzen A."/>
            <person name="Sullivan W."/>
            <person name="Andreopoulos W.B."/>
            <person name="Clum A."/>
            <person name="Lindquist E."/>
            <person name="Daum C."/>
            <person name="Ramamoorthy G.K."/>
            <person name="Gryganskyi A."/>
            <person name="Culley D."/>
            <person name="Magnuson J.K."/>
            <person name="James T.Y."/>
            <person name="O'Malley M.A."/>
            <person name="Stajich J.E."/>
            <person name="Spatafora J.W."/>
            <person name="Visel A."/>
            <person name="Grigoriev I.V."/>
        </authorList>
    </citation>
    <scope>NUCLEOTIDE SEQUENCE [LARGE SCALE GENOMIC DNA]</scope>
    <source>
        <strain evidence="2 3">S4</strain>
    </source>
</reference>
<feature type="signal peptide" evidence="1">
    <location>
        <begin position="1"/>
        <end position="24"/>
    </location>
</feature>
<proteinExistence type="predicted"/>
<protein>
    <recommendedName>
        <fullName evidence="4">CBM1 domain-containing protein</fullName>
    </recommendedName>
</protein>
<evidence type="ECO:0000313" key="3">
    <source>
        <dbReference type="Proteomes" id="UP000193944"/>
    </source>
</evidence>
<keyword evidence="1" id="KW-0732">Signal</keyword>
<organism evidence="2 3">
    <name type="scientific">Anaeromyces robustus</name>
    <dbReference type="NCBI Taxonomy" id="1754192"/>
    <lineage>
        <taxon>Eukaryota</taxon>
        <taxon>Fungi</taxon>
        <taxon>Fungi incertae sedis</taxon>
        <taxon>Chytridiomycota</taxon>
        <taxon>Chytridiomycota incertae sedis</taxon>
        <taxon>Neocallimastigomycetes</taxon>
        <taxon>Neocallimastigales</taxon>
        <taxon>Neocallimastigaceae</taxon>
        <taxon>Anaeromyces</taxon>
    </lineage>
</organism>